<evidence type="ECO:0000313" key="1">
    <source>
        <dbReference type="EMBL" id="KAJ8474284.1"/>
    </source>
</evidence>
<accession>A0AAD7TQT5</accession>
<dbReference type="AlphaFoldDB" id="A0AAD7TQT5"/>
<proteinExistence type="predicted"/>
<comment type="caution">
    <text evidence="1">The sequence shown here is derived from an EMBL/GenBank/DDBJ whole genome shotgun (WGS) entry which is preliminary data.</text>
</comment>
<sequence length="199" mass="20677">MDAPQTLAGDVAGFRSSYSRLIDPATPTWHEPSAAVYLKLGTAPPCIGPSSKRQYGEGSHLRSFGHMHGDPLGCGRRVRLQLGPRWVPAAEPSSLLSATVSGIFCSTPGSFPSTAPLCTHPLAHTQTHIHTYTYTSTMVDTCTCQNSCGACGPSGTGCACAKGKCNCQNCVNKASSCDQCAGANECKCAKEGKACSCGK</sequence>
<dbReference type="Proteomes" id="UP001215151">
    <property type="component" value="Unassembled WGS sequence"/>
</dbReference>
<reference evidence="1" key="1">
    <citation type="submission" date="2022-11" db="EMBL/GenBank/DDBJ databases">
        <title>Genome Sequence of Cubamyces cubensis.</title>
        <authorList>
            <person name="Buettner E."/>
        </authorList>
    </citation>
    <scope>NUCLEOTIDE SEQUENCE</scope>
    <source>
        <strain evidence="1">MPL-01</strain>
    </source>
</reference>
<name>A0AAD7TQT5_9APHY</name>
<keyword evidence="2" id="KW-1185">Reference proteome</keyword>
<protein>
    <recommendedName>
        <fullName evidence="3">Metallothionein</fullName>
    </recommendedName>
</protein>
<evidence type="ECO:0008006" key="3">
    <source>
        <dbReference type="Google" id="ProtNLM"/>
    </source>
</evidence>
<evidence type="ECO:0000313" key="2">
    <source>
        <dbReference type="Proteomes" id="UP001215151"/>
    </source>
</evidence>
<dbReference type="EMBL" id="JAPEVG010000193">
    <property type="protein sequence ID" value="KAJ8474284.1"/>
    <property type="molecule type" value="Genomic_DNA"/>
</dbReference>
<organism evidence="1 2">
    <name type="scientific">Trametes cubensis</name>
    <dbReference type="NCBI Taxonomy" id="1111947"/>
    <lineage>
        <taxon>Eukaryota</taxon>
        <taxon>Fungi</taxon>
        <taxon>Dikarya</taxon>
        <taxon>Basidiomycota</taxon>
        <taxon>Agaricomycotina</taxon>
        <taxon>Agaricomycetes</taxon>
        <taxon>Polyporales</taxon>
        <taxon>Polyporaceae</taxon>
        <taxon>Trametes</taxon>
    </lineage>
</organism>
<gene>
    <name evidence="1" type="ORF">ONZ51_g7327</name>
</gene>